<dbReference type="Pfam" id="PF02565">
    <property type="entry name" value="RecO_C"/>
    <property type="match status" value="1"/>
</dbReference>
<evidence type="ECO:0000259" key="8">
    <source>
        <dbReference type="Pfam" id="PF11967"/>
    </source>
</evidence>
<gene>
    <name evidence="7" type="primary">recO</name>
    <name evidence="9" type="ORF">SAMN05216582_10414</name>
</gene>
<reference evidence="9 10" key="1">
    <citation type="submission" date="2016-11" db="EMBL/GenBank/DDBJ databases">
        <authorList>
            <person name="Jaros S."/>
            <person name="Januszkiewicz K."/>
            <person name="Wedrychowicz H."/>
        </authorList>
    </citation>
    <scope>NUCLEOTIDE SEQUENCE [LARGE SCALE GENOMIC DNA]</scope>
    <source>
        <strain evidence="9 10">HD4</strain>
    </source>
</reference>
<sequence length="243" mass="27379">MGSYQTAAVVLGSKNWGEADKMVTLFTADRGLIEAAAFGCRRPRSPLAAGMQMFSSIEVQLSEGKRLDTVRQCTLKRHYKKLTEDLEVMAYGSFVAEFLREFLPLGQAEPQMFARLLYILDSFEVRNPRVTALMAVIQLLEFTGMQLHFEHCVHCGAAMRDDALFSMTAGGVLCEDCRQPGAQPLADELRRFILALRDYNWENPQELKVTGSLLMQAEQLFLTYLQNLLGRPLKSLAFIQQLS</sequence>
<dbReference type="InterPro" id="IPR012340">
    <property type="entry name" value="NA-bd_OB-fold"/>
</dbReference>
<dbReference type="OrthoDB" id="9797083at2"/>
<keyword evidence="3 7" id="KW-0227">DNA damage</keyword>
<evidence type="ECO:0000256" key="7">
    <source>
        <dbReference type="HAMAP-Rule" id="MF_00201"/>
    </source>
</evidence>
<organism evidence="9 10">
    <name type="scientific">Selenomonas ruminantium</name>
    <dbReference type="NCBI Taxonomy" id="971"/>
    <lineage>
        <taxon>Bacteria</taxon>
        <taxon>Bacillati</taxon>
        <taxon>Bacillota</taxon>
        <taxon>Negativicutes</taxon>
        <taxon>Selenomonadales</taxon>
        <taxon>Selenomonadaceae</taxon>
        <taxon>Selenomonas</taxon>
    </lineage>
</organism>
<name>A0A1M6SDE9_SELRU</name>
<dbReference type="Gene3D" id="2.40.50.140">
    <property type="entry name" value="Nucleic acid-binding proteins"/>
    <property type="match status" value="1"/>
</dbReference>
<dbReference type="PANTHER" id="PTHR33991:SF1">
    <property type="entry name" value="DNA REPAIR PROTEIN RECO"/>
    <property type="match status" value="1"/>
</dbReference>
<evidence type="ECO:0000256" key="5">
    <source>
        <dbReference type="ARBA" id="ARBA00023204"/>
    </source>
</evidence>
<evidence type="ECO:0000313" key="9">
    <source>
        <dbReference type="EMBL" id="SHK42716.1"/>
    </source>
</evidence>
<proteinExistence type="inferred from homology"/>
<feature type="domain" description="DNA replication/recombination mediator RecO N-terminal" evidence="8">
    <location>
        <begin position="1"/>
        <end position="77"/>
    </location>
</feature>
<keyword evidence="5 7" id="KW-0234">DNA repair</keyword>
<dbReference type="NCBIfam" id="TIGR00613">
    <property type="entry name" value="reco"/>
    <property type="match status" value="1"/>
</dbReference>
<dbReference type="Proteomes" id="UP000184263">
    <property type="component" value="Unassembled WGS sequence"/>
</dbReference>
<accession>A0A1M6SDE9</accession>
<dbReference type="Pfam" id="PF11967">
    <property type="entry name" value="RecO_N"/>
    <property type="match status" value="1"/>
</dbReference>
<dbReference type="HAMAP" id="MF_00201">
    <property type="entry name" value="RecO"/>
    <property type="match status" value="1"/>
</dbReference>
<dbReference type="EMBL" id="FRBC01000004">
    <property type="protein sequence ID" value="SHK42716.1"/>
    <property type="molecule type" value="Genomic_DNA"/>
</dbReference>
<dbReference type="SUPFAM" id="SSF57863">
    <property type="entry name" value="ArfGap/RecO-like zinc finger"/>
    <property type="match status" value="1"/>
</dbReference>
<dbReference type="AlphaFoldDB" id="A0A1M6SDE9"/>
<dbReference type="InterPro" id="IPR037278">
    <property type="entry name" value="ARFGAP/RecO"/>
</dbReference>
<dbReference type="SUPFAM" id="SSF50249">
    <property type="entry name" value="Nucleic acid-binding proteins"/>
    <property type="match status" value="1"/>
</dbReference>
<keyword evidence="4 7" id="KW-0233">DNA recombination</keyword>
<comment type="function">
    <text evidence="7">Involved in DNA repair and RecF pathway recombination.</text>
</comment>
<dbReference type="RefSeq" id="WP_073088323.1">
    <property type="nucleotide sequence ID" value="NZ_FRBC01000004.1"/>
</dbReference>
<dbReference type="Gene3D" id="1.20.1440.120">
    <property type="entry name" value="Recombination protein O, C-terminal domain"/>
    <property type="match status" value="1"/>
</dbReference>
<evidence type="ECO:0000313" key="10">
    <source>
        <dbReference type="Proteomes" id="UP000184263"/>
    </source>
</evidence>
<evidence type="ECO:0000256" key="3">
    <source>
        <dbReference type="ARBA" id="ARBA00022763"/>
    </source>
</evidence>
<dbReference type="InterPro" id="IPR042242">
    <property type="entry name" value="RecO_C"/>
</dbReference>
<evidence type="ECO:0000256" key="6">
    <source>
        <dbReference type="ARBA" id="ARBA00033409"/>
    </source>
</evidence>
<evidence type="ECO:0000256" key="4">
    <source>
        <dbReference type="ARBA" id="ARBA00023172"/>
    </source>
</evidence>
<comment type="similarity">
    <text evidence="1 7">Belongs to the RecO family.</text>
</comment>
<dbReference type="PANTHER" id="PTHR33991">
    <property type="entry name" value="DNA REPAIR PROTEIN RECO"/>
    <property type="match status" value="1"/>
</dbReference>
<dbReference type="InterPro" id="IPR003717">
    <property type="entry name" value="RecO"/>
</dbReference>
<evidence type="ECO:0000256" key="2">
    <source>
        <dbReference type="ARBA" id="ARBA00021310"/>
    </source>
</evidence>
<protein>
    <recommendedName>
        <fullName evidence="2 7">DNA repair protein RecO</fullName>
    </recommendedName>
    <alternativeName>
        <fullName evidence="6 7">Recombination protein O</fullName>
    </alternativeName>
</protein>
<dbReference type="GO" id="GO:0043590">
    <property type="term" value="C:bacterial nucleoid"/>
    <property type="evidence" value="ECO:0007669"/>
    <property type="project" value="TreeGrafter"/>
</dbReference>
<dbReference type="GO" id="GO:0006302">
    <property type="term" value="P:double-strand break repair"/>
    <property type="evidence" value="ECO:0007669"/>
    <property type="project" value="TreeGrafter"/>
</dbReference>
<evidence type="ECO:0000256" key="1">
    <source>
        <dbReference type="ARBA" id="ARBA00007452"/>
    </source>
</evidence>
<dbReference type="GO" id="GO:0006310">
    <property type="term" value="P:DNA recombination"/>
    <property type="evidence" value="ECO:0007669"/>
    <property type="project" value="UniProtKB-UniRule"/>
</dbReference>
<dbReference type="InterPro" id="IPR022572">
    <property type="entry name" value="DNA_rep/recomb_RecO_N"/>
</dbReference>